<protein>
    <recommendedName>
        <fullName evidence="5">Agmatine deiminase</fullName>
    </recommendedName>
</protein>
<dbReference type="OrthoDB" id="544103at2759"/>
<dbReference type="Gene3D" id="3.75.10.10">
    <property type="entry name" value="L-arginine/glycine Amidinotransferase, Chain A"/>
    <property type="match status" value="1"/>
</dbReference>
<dbReference type="InterPro" id="IPR007466">
    <property type="entry name" value="Peptidyl-Arg-deiminase_porph"/>
</dbReference>
<feature type="compositionally biased region" description="Low complexity" evidence="2">
    <location>
        <begin position="68"/>
        <end position="80"/>
    </location>
</feature>
<dbReference type="PANTHER" id="PTHR31377:SF0">
    <property type="entry name" value="AGMATINE DEIMINASE-RELATED"/>
    <property type="match status" value="1"/>
</dbReference>
<dbReference type="EMBL" id="JAEHOC010000063">
    <property type="protein sequence ID" value="KAG2424629.1"/>
    <property type="molecule type" value="Genomic_DNA"/>
</dbReference>
<dbReference type="Proteomes" id="UP000650467">
    <property type="component" value="Unassembled WGS sequence"/>
</dbReference>
<gene>
    <name evidence="3" type="ORF">HXX76_014354</name>
</gene>
<comment type="caution">
    <text evidence="3">The sequence shown here is derived from an EMBL/GenBank/DDBJ whole genome shotgun (WGS) entry which is preliminary data.</text>
</comment>
<feature type="compositionally biased region" description="Low complexity" evidence="2">
    <location>
        <begin position="88"/>
        <end position="111"/>
    </location>
</feature>
<dbReference type="GO" id="GO:0009446">
    <property type="term" value="P:putrescine biosynthetic process"/>
    <property type="evidence" value="ECO:0007669"/>
    <property type="project" value="InterPro"/>
</dbReference>
<dbReference type="SUPFAM" id="SSF55909">
    <property type="entry name" value="Pentein"/>
    <property type="match status" value="1"/>
</dbReference>
<name>A0A835SCW0_CHLIN</name>
<dbReference type="AlphaFoldDB" id="A0A835SCW0"/>
<dbReference type="GO" id="GO:0004668">
    <property type="term" value="F:protein-arginine deiminase activity"/>
    <property type="evidence" value="ECO:0007669"/>
    <property type="project" value="InterPro"/>
</dbReference>
<feature type="region of interest" description="Disordered" evidence="2">
    <location>
        <begin position="67"/>
        <end position="150"/>
    </location>
</feature>
<keyword evidence="1" id="KW-0378">Hydrolase</keyword>
<accession>A0A835SCW0</accession>
<proteinExistence type="predicted"/>
<organism evidence="3 4">
    <name type="scientific">Chlamydomonas incerta</name>
    <dbReference type="NCBI Taxonomy" id="51695"/>
    <lineage>
        <taxon>Eukaryota</taxon>
        <taxon>Viridiplantae</taxon>
        <taxon>Chlorophyta</taxon>
        <taxon>core chlorophytes</taxon>
        <taxon>Chlorophyceae</taxon>
        <taxon>CS clade</taxon>
        <taxon>Chlamydomonadales</taxon>
        <taxon>Chlamydomonadaceae</taxon>
        <taxon>Chlamydomonas</taxon>
    </lineage>
</organism>
<dbReference type="Pfam" id="PF04371">
    <property type="entry name" value="PAD_porph"/>
    <property type="match status" value="2"/>
</dbReference>
<evidence type="ECO:0000256" key="1">
    <source>
        <dbReference type="ARBA" id="ARBA00022801"/>
    </source>
</evidence>
<evidence type="ECO:0000313" key="3">
    <source>
        <dbReference type="EMBL" id="KAG2424629.1"/>
    </source>
</evidence>
<sequence>MAASAQLLRHAGALAARQRACWPWPWPRSSTSSFPSVGSAAAGAAAAHASQAAMALTQCFSSAAPRPGAVSAVGGSSSTCGGPGSGSSGLPPSAASARAFRSSASAAGSSSNNRIPLATDWLGSSNGDRGGSSNGSSSSARATPKARGFRMPGEWEPHAGTWMAFPHDRHLWRAAARPAQQQLAAVARAVSQFEQVWLLVDPQVRAEVRAALRGASGVELVEMRTNDVWTRDWGPTGLVRDVPGGGGGGRRRREVGALHFDYNCYGAPLKPHPLMPDWSLDRAAGRALPALAGLRAEHVWAAPAGLHLEGGAVLSDGEGTLLVTEECLLHPSRDLPPAGWRRWQQQPQQPDAGAMRLDAAVEGVAAQREAVRRLEREERKAAIGGLLCEYLGADKVLWLPHGMAGDEEGTNGHVDNVAAFAEPGVVLLAWCDSPDQDPDQTRLAAENLAALADQTDARGRKLRVVPVPCPLPVLKVSDEEAGGAAAAAAAAAAGYGKVAAGARLPASYINHYIVNGGVVVPLFGGEQRRSDDAALEVLTAAYAPSGRRVVGVDSREVLLGGGNVHCITQQLPAAE</sequence>
<dbReference type="GO" id="GO:0047632">
    <property type="term" value="F:agmatine deiminase activity"/>
    <property type="evidence" value="ECO:0007669"/>
    <property type="project" value="TreeGrafter"/>
</dbReference>
<evidence type="ECO:0008006" key="5">
    <source>
        <dbReference type="Google" id="ProtNLM"/>
    </source>
</evidence>
<keyword evidence="4" id="KW-1185">Reference proteome</keyword>
<dbReference type="PANTHER" id="PTHR31377">
    <property type="entry name" value="AGMATINE DEIMINASE-RELATED"/>
    <property type="match status" value="1"/>
</dbReference>
<reference evidence="3" key="1">
    <citation type="journal article" date="2020" name="bioRxiv">
        <title>Comparative genomics of Chlamydomonas.</title>
        <authorList>
            <person name="Craig R.J."/>
            <person name="Hasan A.R."/>
            <person name="Ness R.W."/>
            <person name="Keightley P.D."/>
        </authorList>
    </citation>
    <scope>NUCLEOTIDE SEQUENCE</scope>
    <source>
        <strain evidence="3">SAG 7.73</strain>
    </source>
</reference>
<evidence type="ECO:0000256" key="2">
    <source>
        <dbReference type="SAM" id="MobiDB-lite"/>
    </source>
</evidence>
<evidence type="ECO:0000313" key="4">
    <source>
        <dbReference type="Proteomes" id="UP000650467"/>
    </source>
</evidence>